<evidence type="ECO:0000259" key="7">
    <source>
        <dbReference type="SMART" id="SM00562"/>
    </source>
</evidence>
<dbReference type="PANTHER" id="PTHR11349">
    <property type="entry name" value="NUCLEOSIDE DIPHOSPHATE KINASE"/>
    <property type="match status" value="1"/>
</dbReference>
<dbReference type="InterPro" id="IPR034907">
    <property type="entry name" value="NDK-like_dom"/>
</dbReference>
<dbReference type="SUPFAM" id="SSF54919">
    <property type="entry name" value="Nucleoside diphosphate kinase, NDK"/>
    <property type="match status" value="1"/>
</dbReference>
<evidence type="ECO:0000313" key="9">
    <source>
        <dbReference type="Proteomes" id="UP000177777"/>
    </source>
</evidence>
<protein>
    <recommendedName>
        <fullName evidence="3">nucleoside-diphosphate kinase</fullName>
        <ecNumber evidence="3">2.7.4.6</ecNumber>
    </recommendedName>
</protein>
<evidence type="ECO:0000256" key="3">
    <source>
        <dbReference type="ARBA" id="ARBA00012966"/>
    </source>
</evidence>
<proteinExistence type="inferred from homology"/>
<dbReference type="EC" id="2.7.4.6" evidence="3"/>
<accession>A0A1F6W613</accession>
<evidence type="ECO:0000256" key="1">
    <source>
        <dbReference type="ARBA" id="ARBA00001946"/>
    </source>
</evidence>
<dbReference type="Proteomes" id="UP000177777">
    <property type="component" value="Unassembled WGS sequence"/>
</dbReference>
<evidence type="ECO:0000313" key="8">
    <source>
        <dbReference type="EMBL" id="OGI77360.1"/>
    </source>
</evidence>
<comment type="caution">
    <text evidence="6">Lacks conserved residue(s) required for the propagation of feature annotation.</text>
</comment>
<evidence type="ECO:0000256" key="2">
    <source>
        <dbReference type="ARBA" id="ARBA00008142"/>
    </source>
</evidence>
<dbReference type="EMBL" id="MFUE01000015">
    <property type="protein sequence ID" value="OGI77360.1"/>
    <property type="molecule type" value="Genomic_DNA"/>
</dbReference>
<evidence type="ECO:0000256" key="5">
    <source>
        <dbReference type="ARBA" id="ARBA00022777"/>
    </source>
</evidence>
<dbReference type="SMART" id="SM00562">
    <property type="entry name" value="NDK"/>
    <property type="match status" value="1"/>
</dbReference>
<gene>
    <name evidence="8" type="ORF">A3D42_02215</name>
</gene>
<comment type="similarity">
    <text evidence="2 6">Belongs to the NDK family.</text>
</comment>
<feature type="domain" description="Nucleoside diphosphate kinase-like" evidence="7">
    <location>
        <begin position="6"/>
        <end position="186"/>
    </location>
</feature>
<dbReference type="Gene3D" id="3.30.70.141">
    <property type="entry name" value="Nucleoside diphosphate kinase-like domain"/>
    <property type="match status" value="1"/>
</dbReference>
<organism evidence="8 9">
    <name type="scientific">Candidatus Nomurabacteria bacterium RIFCSPHIGHO2_02_FULL_41_18</name>
    <dbReference type="NCBI Taxonomy" id="1801754"/>
    <lineage>
        <taxon>Bacteria</taxon>
        <taxon>Candidatus Nomuraibacteriota</taxon>
    </lineage>
</organism>
<dbReference type="PROSITE" id="PS51374">
    <property type="entry name" value="NDPK_LIKE"/>
    <property type="match status" value="1"/>
</dbReference>
<keyword evidence="5 8" id="KW-0418">Kinase</keyword>
<dbReference type="STRING" id="1801754.A3D42_02215"/>
<dbReference type="Pfam" id="PF00334">
    <property type="entry name" value="NDK"/>
    <property type="match status" value="2"/>
</dbReference>
<reference evidence="8 9" key="1">
    <citation type="journal article" date="2016" name="Nat. Commun.">
        <title>Thousands of microbial genomes shed light on interconnected biogeochemical processes in an aquifer system.</title>
        <authorList>
            <person name="Anantharaman K."/>
            <person name="Brown C.T."/>
            <person name="Hug L.A."/>
            <person name="Sharon I."/>
            <person name="Castelle C.J."/>
            <person name="Probst A.J."/>
            <person name="Thomas B.C."/>
            <person name="Singh A."/>
            <person name="Wilkins M.J."/>
            <person name="Karaoz U."/>
            <person name="Brodie E.L."/>
            <person name="Williams K.H."/>
            <person name="Hubbard S.S."/>
            <person name="Banfield J.F."/>
        </authorList>
    </citation>
    <scope>NUCLEOTIDE SEQUENCE [LARGE SCALE GENOMIC DNA]</scope>
</reference>
<dbReference type="InterPro" id="IPR036850">
    <property type="entry name" value="NDK-like_dom_sf"/>
</dbReference>
<dbReference type="GO" id="GO:0004550">
    <property type="term" value="F:nucleoside diphosphate kinase activity"/>
    <property type="evidence" value="ECO:0007669"/>
    <property type="project" value="UniProtKB-EC"/>
</dbReference>
<sequence>MKHPKEEKTYVMIKPDGVRKGLIGEVIKRFEQHDLKIVALEMFQPTHEQIHDHYPKDEAWITRLGEKTKSTYEKYGYDMMADFGTVETAKIGPEVRKWLVDYMRSAPLVRMIVQGVHAVDIVRKLAGDTLPYRAAVGTIRGDFSIDSPILANKEKRAVANVIHCSETPEEAEHEIKHWFGSAKIYDYKRFGVDESR</sequence>
<evidence type="ECO:0000256" key="6">
    <source>
        <dbReference type="PROSITE-ProRule" id="PRU00706"/>
    </source>
</evidence>
<keyword evidence="4" id="KW-0808">Transferase</keyword>
<comment type="cofactor">
    <cofactor evidence="1">
        <name>Mg(2+)</name>
        <dbReference type="ChEBI" id="CHEBI:18420"/>
    </cofactor>
</comment>
<comment type="caution">
    <text evidence="8">The sequence shown here is derived from an EMBL/GenBank/DDBJ whole genome shotgun (WGS) entry which is preliminary data.</text>
</comment>
<name>A0A1F6W613_9BACT</name>
<dbReference type="AlphaFoldDB" id="A0A1F6W613"/>
<evidence type="ECO:0000256" key="4">
    <source>
        <dbReference type="ARBA" id="ARBA00022679"/>
    </source>
</evidence>